<dbReference type="PANTHER" id="PTHR35550:SF2">
    <property type="entry name" value="OS05G0401200 PROTEIN"/>
    <property type="match status" value="1"/>
</dbReference>
<keyword evidence="4" id="KW-1185">Reference proteome</keyword>
<accession>A0ABU6Q5Y0</accession>
<dbReference type="InterPro" id="IPR021467">
    <property type="entry name" value="DUF3119"/>
</dbReference>
<evidence type="ECO:0000256" key="2">
    <source>
        <dbReference type="SAM" id="Phobius"/>
    </source>
</evidence>
<evidence type="ECO:0000256" key="1">
    <source>
        <dbReference type="SAM" id="MobiDB-lite"/>
    </source>
</evidence>
<name>A0ABU6Q5Y0_9FABA</name>
<reference evidence="3 4" key="1">
    <citation type="journal article" date="2023" name="Plants (Basel)">
        <title>Bridging the Gap: Combining Genomics and Transcriptomics Approaches to Understand Stylosanthes scabra, an Orphan Legume from the Brazilian Caatinga.</title>
        <authorList>
            <person name="Ferreira-Neto J.R.C."/>
            <person name="da Silva M.D."/>
            <person name="Binneck E."/>
            <person name="de Melo N.F."/>
            <person name="da Silva R.H."/>
            <person name="de Melo A.L.T.M."/>
            <person name="Pandolfi V."/>
            <person name="Bustamante F.O."/>
            <person name="Brasileiro-Vidal A.C."/>
            <person name="Benko-Iseppon A.M."/>
        </authorList>
    </citation>
    <scope>NUCLEOTIDE SEQUENCE [LARGE SCALE GENOMIC DNA]</scope>
    <source>
        <tissue evidence="3">Leaves</tissue>
    </source>
</reference>
<comment type="caution">
    <text evidence="3">The sequence shown here is derived from an EMBL/GenBank/DDBJ whole genome shotgun (WGS) entry which is preliminary data.</text>
</comment>
<feature type="transmembrane region" description="Helical" evidence="2">
    <location>
        <begin position="104"/>
        <end position="135"/>
    </location>
</feature>
<dbReference type="EMBL" id="JASCZI010000021">
    <property type="protein sequence ID" value="MED6106932.1"/>
    <property type="molecule type" value="Genomic_DNA"/>
</dbReference>
<feature type="region of interest" description="Disordered" evidence="1">
    <location>
        <begin position="264"/>
        <end position="324"/>
    </location>
</feature>
<protein>
    <submittedName>
        <fullName evidence="3">Uncharacterized protein</fullName>
    </submittedName>
</protein>
<keyword evidence="2" id="KW-0812">Transmembrane</keyword>
<evidence type="ECO:0000313" key="4">
    <source>
        <dbReference type="Proteomes" id="UP001341840"/>
    </source>
</evidence>
<keyword evidence="2" id="KW-0472">Membrane</keyword>
<sequence length="343" mass="38326">MELGRELPTDFGLKNFLAKFTCGFYLPPIRLALKQQTLTLLPPLSPHPFSTSTSVVVACIIVGRNQGSIVFSSSFWPPRRNRQRPFSSLAAARRNRTPPPPNQIFLLFLLPPSAPLVASPLLLVTIVVRLLFLFLHPLLWTTEMVIPPLEGECRTREIVILEPDYRIPIGLLGITGGLAYTENLVATVPIGLLGILLLVQGEENALVTKPHCVGYLLQIYTPSSPYNHSGRLELAEILDSKNSEEHFADFPSLNLRKTRLRPLSPSQHLSGVELTSKEDNRAKGPLATSSHLSRTQRESSHHQEENMAKASHLPTISPGPHHNHHVIHHHLTHYLPLKFIYHL</sequence>
<dbReference type="Proteomes" id="UP001341840">
    <property type="component" value="Unassembled WGS sequence"/>
</dbReference>
<feature type="compositionally biased region" description="Basic and acidic residues" evidence="1">
    <location>
        <begin position="295"/>
        <end position="307"/>
    </location>
</feature>
<evidence type="ECO:0000313" key="3">
    <source>
        <dbReference type="EMBL" id="MED6106932.1"/>
    </source>
</evidence>
<keyword evidence="2" id="KW-1133">Transmembrane helix</keyword>
<gene>
    <name evidence="3" type="ORF">PIB30_009232</name>
</gene>
<organism evidence="3 4">
    <name type="scientific">Stylosanthes scabra</name>
    <dbReference type="NCBI Taxonomy" id="79078"/>
    <lineage>
        <taxon>Eukaryota</taxon>
        <taxon>Viridiplantae</taxon>
        <taxon>Streptophyta</taxon>
        <taxon>Embryophyta</taxon>
        <taxon>Tracheophyta</taxon>
        <taxon>Spermatophyta</taxon>
        <taxon>Magnoliopsida</taxon>
        <taxon>eudicotyledons</taxon>
        <taxon>Gunneridae</taxon>
        <taxon>Pentapetalae</taxon>
        <taxon>rosids</taxon>
        <taxon>fabids</taxon>
        <taxon>Fabales</taxon>
        <taxon>Fabaceae</taxon>
        <taxon>Papilionoideae</taxon>
        <taxon>50 kb inversion clade</taxon>
        <taxon>dalbergioids sensu lato</taxon>
        <taxon>Dalbergieae</taxon>
        <taxon>Pterocarpus clade</taxon>
        <taxon>Stylosanthes</taxon>
    </lineage>
</organism>
<dbReference type="PANTHER" id="PTHR35550">
    <property type="match status" value="1"/>
</dbReference>
<proteinExistence type="predicted"/>